<organism evidence="2 3">
    <name type="scientific">Neisseria shayeganii 871</name>
    <dbReference type="NCBI Taxonomy" id="1032488"/>
    <lineage>
        <taxon>Bacteria</taxon>
        <taxon>Pseudomonadati</taxon>
        <taxon>Pseudomonadota</taxon>
        <taxon>Betaproteobacteria</taxon>
        <taxon>Neisseriales</taxon>
        <taxon>Neisseriaceae</taxon>
        <taxon>Neisseria</taxon>
    </lineage>
</organism>
<dbReference type="AlphaFoldDB" id="G4CEK7"/>
<sequence length="48" mass="5501">MLFLFGGPPAKGGFRPHHKPVPLCGQGRRRKKPSFVKRLRQTAGKRFR</sequence>
<dbReference type="Proteomes" id="UP000003019">
    <property type="component" value="Unassembled WGS sequence"/>
</dbReference>
<protein>
    <submittedName>
        <fullName evidence="2">Uncharacterized protein</fullName>
    </submittedName>
</protein>
<feature type="compositionally biased region" description="Basic residues" evidence="1">
    <location>
        <begin position="27"/>
        <end position="48"/>
    </location>
</feature>
<dbReference type="EMBL" id="AGAY01000002">
    <property type="protein sequence ID" value="EGY53735.1"/>
    <property type="molecule type" value="Genomic_DNA"/>
</dbReference>
<proteinExistence type="predicted"/>
<keyword evidence="3" id="KW-1185">Reference proteome</keyword>
<evidence type="ECO:0000256" key="1">
    <source>
        <dbReference type="SAM" id="MobiDB-lite"/>
    </source>
</evidence>
<evidence type="ECO:0000313" key="3">
    <source>
        <dbReference type="Proteomes" id="UP000003019"/>
    </source>
</evidence>
<accession>G4CEK7</accession>
<dbReference type="STRING" id="1032488.HMPREF9371_0046"/>
<feature type="region of interest" description="Disordered" evidence="1">
    <location>
        <begin position="6"/>
        <end position="48"/>
    </location>
</feature>
<gene>
    <name evidence="2" type="ORF">HMPREF9371_0046</name>
</gene>
<reference evidence="2 3" key="1">
    <citation type="submission" date="2011-05" db="EMBL/GenBank/DDBJ databases">
        <authorList>
            <person name="Muzny D."/>
            <person name="Qin X."/>
            <person name="Deng J."/>
            <person name="Jiang H."/>
            <person name="Liu Y."/>
            <person name="Qu J."/>
            <person name="Song X.-Z."/>
            <person name="Zhang L."/>
            <person name="Thornton R."/>
            <person name="Coyle M."/>
            <person name="Francisco L."/>
            <person name="Jackson L."/>
            <person name="Javaid M."/>
            <person name="Korchina V."/>
            <person name="Kovar C."/>
            <person name="Mata R."/>
            <person name="Mathew T."/>
            <person name="Ngo R."/>
            <person name="Nguyen L."/>
            <person name="Nguyen N."/>
            <person name="Okwuonu G."/>
            <person name="Ongeri F."/>
            <person name="Pham C."/>
            <person name="Simmons D."/>
            <person name="Wilczek-Boney K."/>
            <person name="Hale W."/>
            <person name="Jakkamsetti A."/>
            <person name="Pham P."/>
            <person name="Ruth R."/>
            <person name="San Lucas F."/>
            <person name="Warren J."/>
            <person name="Zhang J."/>
            <person name="Zhao Z."/>
            <person name="Zhou C."/>
            <person name="Zhu D."/>
            <person name="Lee S."/>
            <person name="Bess C."/>
            <person name="Blankenburg K."/>
            <person name="Forbes L."/>
            <person name="Fu Q."/>
            <person name="Gubbala S."/>
            <person name="Hirani K."/>
            <person name="Jayaseelan J.C."/>
            <person name="Lara F."/>
            <person name="Munidasa M."/>
            <person name="Palculict T."/>
            <person name="Patil S."/>
            <person name="Pu L.-L."/>
            <person name="Saada N."/>
            <person name="Tang L."/>
            <person name="Weissenberger G."/>
            <person name="Zhu Y."/>
            <person name="Hemphill L."/>
            <person name="Shang Y."/>
            <person name="Youmans B."/>
            <person name="Ayvaz T."/>
            <person name="Ross M."/>
            <person name="Santibanez J."/>
            <person name="Aqrawi P."/>
            <person name="Gross S."/>
            <person name="Joshi V."/>
            <person name="Fowler G."/>
            <person name="Nazareth L."/>
            <person name="Reid J."/>
            <person name="Worley K."/>
            <person name="Petrosino J."/>
            <person name="Highlander S."/>
            <person name="Gibbs R."/>
        </authorList>
    </citation>
    <scope>NUCLEOTIDE SEQUENCE [LARGE SCALE GENOMIC DNA]</scope>
    <source>
        <strain evidence="2 3">871</strain>
    </source>
</reference>
<evidence type="ECO:0000313" key="2">
    <source>
        <dbReference type="EMBL" id="EGY53735.1"/>
    </source>
</evidence>
<name>G4CEK7_9NEIS</name>
<dbReference type="HOGENOM" id="CLU_3155286_0_0_4"/>
<comment type="caution">
    <text evidence="2">The sequence shown here is derived from an EMBL/GenBank/DDBJ whole genome shotgun (WGS) entry which is preliminary data.</text>
</comment>